<dbReference type="Pfam" id="PF13347">
    <property type="entry name" value="MFS_2"/>
    <property type="match status" value="1"/>
</dbReference>
<feature type="transmembrane region" description="Helical" evidence="6">
    <location>
        <begin position="1000"/>
        <end position="1022"/>
    </location>
</feature>
<dbReference type="GO" id="GO:0005886">
    <property type="term" value="C:plasma membrane"/>
    <property type="evidence" value="ECO:0007669"/>
    <property type="project" value="TreeGrafter"/>
</dbReference>
<sequence>MLADQVQRYLQERCPVSRVRQVLEQPPRFAEEVWQGLAELGLLGTAVPESYGGTGAGYAELCLVAQQIGRHIAPVPFGSTVYLLTEALLQFGSEAQKQQWLPKICSGEVKGALATTEALEQLAQAQVHASVEAGRLSGEKLMVADGSIADVYLVLAKQNDQLGLYLVPADASIQTSTVDSVDLSRDVAHVTFDNTPAELLHEQGWSGLQALYQRAAVLFAFEQLGGAQRALEMAVDYAKERFAFGRAIGSFQAIKHMLADMFVAMKLAESNCYYAAWALDNNAPELPLAAATARVGATEAFQLCARDNIQVHGGMGFTWEFDCHLYYRRSNFLALEIGGLSEWEDRLAQAEFRNEVKAFIKASAPHYLAENLQKSGFGNTNTGEYDTLEEAKKWQRTKAEAGWACLSWPSEYGGRDASPIENVIWAQEEGVYGRLSGTFIIGQGMCAPTLMAYASDTHKQRYLPKLASGEEVWCQLFSEPHGGSDLAGLRTRAEKDGDEWVINGQKIWTSGAQHSDYGILITRTDATVAKHKGLTMFFLDMKSPGVKIVPIKQANGNSEFNEVYFDNVRIPDHQRLGEVGEGWRVSITTLMNERLAIGGSIATGFPEIYDLVSNLSLQGQPAIDNAAVRSKLAQWYVKASGLKNSSSRMLTALAKGDNPGPEASMGKLVAGNMMQDIAKFAIDLQGQAGLLVDPEIAEGAARFQAMLLRSPAVRIEGGTDQILRNIIGERVLGLPEDLRADKGMPFNEIPTGSQERDQPIRLSTKLYQGLGIIPVSLKELAFNTFLLLYYNQVLGLSASYASFALLIALVVDAVSDPIVGSFSDNFRHRLGRRHSLMYAASVPFALCIYLLFSPLPAVADYLHVWLLVFALGTRLSFTFFAVPWNAMFAELSDDYKERSELISYRFAVGWIVGIVFVFSIYSFIFVASDAYPQGQLNPAHYQTFALVLSLTVFAGAFLTTHLTRDQIPYLRQPPASLRRFSLPVLWEELGLAVKNRNFRVLIFAVLASAVVGGTNQALQIYMNTYFWDFSGEQLRWTAVAVLGGLLAFFTVLPLQNLLDKKYLLVACAVSIMVVTMVPVTLRLLELAPANGTPGLVVMIVIAATISAYFGTIALIMFTSMVADTLDVQEYETGLRQEGLFNSVMTFSSKATTGAGILIAGLIIDHVIGLPQGAQRAQITPEMIFRIGIVDAYVVPLFNVVWLSLVLKYSITRDEHTQIQQVLARRRMPDSLES</sequence>
<feature type="transmembrane region" description="Helical" evidence="6">
    <location>
        <begin position="1034"/>
        <end position="1055"/>
    </location>
</feature>
<dbReference type="Pfam" id="PF02771">
    <property type="entry name" value="Acyl-CoA_dh_N"/>
    <property type="match status" value="2"/>
</dbReference>
<dbReference type="InterPro" id="IPR013786">
    <property type="entry name" value="AcylCoA_DH/ox_N"/>
</dbReference>
<evidence type="ECO:0000256" key="6">
    <source>
        <dbReference type="SAM" id="Phobius"/>
    </source>
</evidence>
<gene>
    <name evidence="10" type="primary">fadE34</name>
    <name evidence="10" type="ORF">SPIL2461_LOCUS11466</name>
</gene>
<dbReference type="Pfam" id="PF00441">
    <property type="entry name" value="Acyl-CoA_dh_1"/>
    <property type="match status" value="2"/>
</dbReference>
<dbReference type="SUPFAM" id="SSF103473">
    <property type="entry name" value="MFS general substrate transporter"/>
    <property type="match status" value="1"/>
</dbReference>
<dbReference type="SUPFAM" id="SSF56645">
    <property type="entry name" value="Acyl-CoA dehydrogenase NM domain-like"/>
    <property type="match status" value="2"/>
</dbReference>
<organism evidence="10 11">
    <name type="scientific">Symbiodinium pilosum</name>
    <name type="common">Dinoflagellate</name>
    <dbReference type="NCBI Taxonomy" id="2952"/>
    <lineage>
        <taxon>Eukaryota</taxon>
        <taxon>Sar</taxon>
        <taxon>Alveolata</taxon>
        <taxon>Dinophyceae</taxon>
        <taxon>Suessiales</taxon>
        <taxon>Symbiodiniaceae</taxon>
        <taxon>Symbiodinium</taxon>
    </lineage>
</organism>
<dbReference type="Gene3D" id="1.20.1250.20">
    <property type="entry name" value="MFS general substrate transporter like domains"/>
    <property type="match status" value="1"/>
</dbReference>
<reference evidence="10" key="1">
    <citation type="submission" date="2021-02" db="EMBL/GenBank/DDBJ databases">
        <authorList>
            <person name="Dougan E. K."/>
            <person name="Rhodes N."/>
            <person name="Thang M."/>
            <person name="Chan C."/>
        </authorList>
    </citation>
    <scope>NUCLEOTIDE SEQUENCE</scope>
</reference>
<dbReference type="InterPro" id="IPR037069">
    <property type="entry name" value="AcylCoA_DH/ox_N_sf"/>
</dbReference>
<dbReference type="GO" id="GO:0016627">
    <property type="term" value="F:oxidoreductase activity, acting on the CH-CH group of donors"/>
    <property type="evidence" value="ECO:0007669"/>
    <property type="project" value="InterPro"/>
</dbReference>
<evidence type="ECO:0000259" key="9">
    <source>
        <dbReference type="Pfam" id="PF02771"/>
    </source>
</evidence>
<evidence type="ECO:0000256" key="4">
    <source>
        <dbReference type="ARBA" id="ARBA00022827"/>
    </source>
</evidence>
<feature type="transmembrane region" description="Helical" evidence="6">
    <location>
        <begin position="835"/>
        <end position="852"/>
    </location>
</feature>
<feature type="domain" description="Acyl-CoA oxidase/dehydrogenase middle" evidence="8">
    <location>
        <begin position="474"/>
        <end position="568"/>
    </location>
</feature>
<keyword evidence="4" id="KW-0274">FAD</keyword>
<dbReference type="InterPro" id="IPR009100">
    <property type="entry name" value="AcylCoA_DH/oxidase_NM_dom_sf"/>
</dbReference>
<proteinExistence type="inferred from homology"/>
<dbReference type="Proteomes" id="UP000649617">
    <property type="component" value="Unassembled WGS sequence"/>
</dbReference>
<feature type="domain" description="Acyl-CoA dehydrogenase/oxidase C-terminal" evidence="7">
    <location>
        <begin position="203"/>
        <end position="334"/>
    </location>
</feature>
<comment type="caution">
    <text evidence="10">The sequence shown here is derived from an EMBL/GenBank/DDBJ whole genome shotgun (WGS) entry which is preliminary data.</text>
</comment>
<feature type="transmembrane region" description="Helical" evidence="6">
    <location>
        <begin position="1138"/>
        <end position="1163"/>
    </location>
</feature>
<evidence type="ECO:0000259" key="8">
    <source>
        <dbReference type="Pfam" id="PF02770"/>
    </source>
</evidence>
<evidence type="ECO:0000313" key="11">
    <source>
        <dbReference type="Proteomes" id="UP000649617"/>
    </source>
</evidence>
<dbReference type="InterPro" id="IPR009075">
    <property type="entry name" value="AcylCo_DH/oxidase_C"/>
</dbReference>
<keyword evidence="5" id="KW-0560">Oxidoreductase</keyword>
<feature type="transmembrane region" description="Helical" evidence="6">
    <location>
        <begin position="1095"/>
        <end position="1117"/>
    </location>
</feature>
<dbReference type="PANTHER" id="PTHR43292:SF4">
    <property type="entry name" value="ACYL-COA DEHYDROGENASE FADE34"/>
    <property type="match status" value="1"/>
</dbReference>
<keyword evidence="3" id="KW-0285">Flavoprotein</keyword>
<evidence type="ECO:0000256" key="1">
    <source>
        <dbReference type="ARBA" id="ARBA00001974"/>
    </source>
</evidence>
<dbReference type="AlphaFoldDB" id="A0A812S1G7"/>
<comment type="similarity">
    <text evidence="2">Belongs to the acyl-CoA dehydrogenase family.</text>
</comment>
<dbReference type="GO" id="GO:0050660">
    <property type="term" value="F:flavin adenine dinucleotide binding"/>
    <property type="evidence" value="ECO:0007669"/>
    <property type="project" value="InterPro"/>
</dbReference>
<evidence type="ECO:0000259" key="7">
    <source>
        <dbReference type="Pfam" id="PF00441"/>
    </source>
</evidence>
<dbReference type="InterPro" id="IPR036259">
    <property type="entry name" value="MFS_trans_sf"/>
</dbReference>
<dbReference type="PANTHER" id="PTHR43292">
    <property type="entry name" value="ACYL-COA DEHYDROGENASE"/>
    <property type="match status" value="1"/>
</dbReference>
<dbReference type="SUPFAM" id="SSF47203">
    <property type="entry name" value="Acyl-CoA dehydrogenase C-terminal domain-like"/>
    <property type="match status" value="2"/>
</dbReference>
<protein>
    <submittedName>
        <fullName evidence="10">FadE34 protein</fullName>
    </submittedName>
</protein>
<dbReference type="OrthoDB" id="434771at2759"/>
<feature type="transmembrane region" description="Helical" evidence="6">
    <location>
        <begin position="939"/>
        <end position="962"/>
    </location>
</feature>
<feature type="domain" description="Acyl-CoA dehydrogenase/oxidase N-terminal" evidence="9">
    <location>
        <begin position="1"/>
        <end position="108"/>
    </location>
</feature>
<feature type="domain" description="Acyl-CoA dehydrogenase/oxidase C-terminal" evidence="7">
    <location>
        <begin position="580"/>
        <end position="732"/>
    </location>
</feature>
<comment type="cofactor">
    <cofactor evidence="1">
        <name>FAD</name>
        <dbReference type="ChEBI" id="CHEBI:57692"/>
    </cofactor>
</comment>
<evidence type="ECO:0000256" key="5">
    <source>
        <dbReference type="ARBA" id="ARBA00023002"/>
    </source>
</evidence>
<keyword evidence="6" id="KW-0472">Membrane</keyword>
<dbReference type="InterPro" id="IPR046373">
    <property type="entry name" value="Acyl-CoA_Oxase/DH_mid-dom_sf"/>
</dbReference>
<dbReference type="Gene3D" id="1.20.140.10">
    <property type="entry name" value="Butyryl-CoA Dehydrogenase, subunit A, domain 3"/>
    <property type="match status" value="2"/>
</dbReference>
<evidence type="ECO:0000256" key="3">
    <source>
        <dbReference type="ARBA" id="ARBA00022630"/>
    </source>
</evidence>
<dbReference type="Pfam" id="PF02770">
    <property type="entry name" value="Acyl-CoA_dh_M"/>
    <property type="match status" value="1"/>
</dbReference>
<dbReference type="EMBL" id="CAJNIZ010022224">
    <property type="protein sequence ID" value="CAE7460106.1"/>
    <property type="molecule type" value="Genomic_DNA"/>
</dbReference>
<feature type="transmembrane region" description="Helical" evidence="6">
    <location>
        <begin position="907"/>
        <end position="927"/>
    </location>
</feature>
<dbReference type="InterPro" id="IPR052161">
    <property type="entry name" value="Mycobact_Acyl-CoA_DH"/>
</dbReference>
<dbReference type="Gene3D" id="1.10.540.10">
    <property type="entry name" value="Acyl-CoA dehydrogenase/oxidase, N-terminal domain"/>
    <property type="match status" value="2"/>
</dbReference>
<evidence type="ECO:0000256" key="2">
    <source>
        <dbReference type="ARBA" id="ARBA00009347"/>
    </source>
</evidence>
<feature type="transmembrane region" description="Helical" evidence="6">
    <location>
        <begin position="864"/>
        <end position="886"/>
    </location>
</feature>
<accession>A0A812S1G7</accession>
<dbReference type="InterPro" id="IPR036250">
    <property type="entry name" value="AcylCo_DH-like_C"/>
</dbReference>
<feature type="transmembrane region" description="Helical" evidence="6">
    <location>
        <begin position="1062"/>
        <end position="1083"/>
    </location>
</feature>
<feature type="transmembrane region" description="Helical" evidence="6">
    <location>
        <begin position="1183"/>
        <end position="1206"/>
    </location>
</feature>
<keyword evidence="11" id="KW-1185">Reference proteome</keyword>
<evidence type="ECO:0000313" key="10">
    <source>
        <dbReference type="EMBL" id="CAE7460106.1"/>
    </source>
</evidence>
<dbReference type="CDD" id="cd01152">
    <property type="entry name" value="ACAD_fadE6_17_26"/>
    <property type="match status" value="1"/>
</dbReference>
<dbReference type="InterPro" id="IPR006091">
    <property type="entry name" value="Acyl-CoA_Oxase/DH_mid-dom"/>
</dbReference>
<dbReference type="Gene3D" id="2.40.110.10">
    <property type="entry name" value="Butyryl-CoA Dehydrogenase, subunit A, domain 2"/>
    <property type="match status" value="2"/>
</dbReference>
<feature type="domain" description="Acyl-CoA dehydrogenase/oxidase N-terminal" evidence="9">
    <location>
        <begin position="349"/>
        <end position="470"/>
    </location>
</feature>
<dbReference type="FunFam" id="2.40.110.10:FF:000011">
    <property type="entry name" value="Acyl-CoA dehydrogenase FadE34"/>
    <property type="match status" value="1"/>
</dbReference>
<name>A0A812S1G7_SYMPI</name>
<keyword evidence="6" id="KW-0812">Transmembrane</keyword>
<keyword evidence="6" id="KW-1133">Transmembrane helix</keyword>
<feature type="transmembrane region" description="Helical" evidence="6">
    <location>
        <begin position="793"/>
        <end position="814"/>
    </location>
</feature>